<protein>
    <submittedName>
        <fullName evidence="1">Uncharacterized protein</fullName>
    </submittedName>
</protein>
<evidence type="ECO:0000313" key="2">
    <source>
        <dbReference type="Proteomes" id="UP000282184"/>
    </source>
</evidence>
<name>A0A3S0H464_9BACT</name>
<accession>A0A3S0H464</accession>
<dbReference type="Proteomes" id="UP000282184">
    <property type="component" value="Unassembled WGS sequence"/>
</dbReference>
<gene>
    <name evidence="1" type="ORF">EJV47_20075</name>
</gene>
<keyword evidence="2" id="KW-1185">Reference proteome</keyword>
<organism evidence="1 2">
    <name type="scientific">Hymenobacter gummosus</name>
    <dbReference type="NCBI Taxonomy" id="1776032"/>
    <lineage>
        <taxon>Bacteria</taxon>
        <taxon>Pseudomonadati</taxon>
        <taxon>Bacteroidota</taxon>
        <taxon>Cytophagia</taxon>
        <taxon>Cytophagales</taxon>
        <taxon>Hymenobacteraceae</taxon>
        <taxon>Hymenobacter</taxon>
    </lineage>
</organism>
<sequence length="125" mass="13404">MALITLQANAGPATLVVTMDTKCAWQFYYNDHLFIDLKGNGGKKKFSMPLGAPATNRGSNAATFYLTNVKADAEPYTITMEWQQNGKHVKTVTLADTDPGASTVPGGGSPCMVSELITYQVIQSV</sequence>
<dbReference type="RefSeq" id="WP_126694993.1">
    <property type="nucleotide sequence ID" value="NZ_RXOF01000013.1"/>
</dbReference>
<comment type="caution">
    <text evidence="1">The sequence shown here is derived from an EMBL/GenBank/DDBJ whole genome shotgun (WGS) entry which is preliminary data.</text>
</comment>
<proteinExistence type="predicted"/>
<dbReference type="EMBL" id="RXOF01000013">
    <property type="protein sequence ID" value="RTQ47194.1"/>
    <property type="molecule type" value="Genomic_DNA"/>
</dbReference>
<dbReference type="AlphaFoldDB" id="A0A3S0H464"/>
<reference evidence="1 2" key="1">
    <citation type="submission" date="2018-12" db="EMBL/GenBank/DDBJ databases">
        <title>Hymenobacter gummosus sp. nov., isolated from a spring.</title>
        <authorList>
            <person name="Nie L."/>
        </authorList>
    </citation>
    <scope>NUCLEOTIDE SEQUENCE [LARGE SCALE GENOMIC DNA]</scope>
    <source>
        <strain evidence="1 2">KCTC 52166</strain>
    </source>
</reference>
<evidence type="ECO:0000313" key="1">
    <source>
        <dbReference type="EMBL" id="RTQ47194.1"/>
    </source>
</evidence>